<dbReference type="GO" id="GO:0003676">
    <property type="term" value="F:nucleic acid binding"/>
    <property type="evidence" value="ECO:0007669"/>
    <property type="project" value="InterPro"/>
</dbReference>
<name>A0A9Q0G0U4_9ROSI</name>
<reference evidence="4" key="2">
    <citation type="journal article" date="2023" name="Plants (Basel)">
        <title>Annotation of the Turnera subulata (Passifloraceae) Draft Genome Reveals the S-Locus Evolved after the Divergence of Turneroideae from Passifloroideae in a Stepwise Manner.</title>
        <authorList>
            <person name="Henning P.M."/>
            <person name="Roalson E.H."/>
            <person name="Mir W."/>
            <person name="McCubbin A.G."/>
            <person name="Shore J.S."/>
        </authorList>
    </citation>
    <scope>NUCLEOTIDE SEQUENCE</scope>
    <source>
        <strain evidence="4">F60SS</strain>
    </source>
</reference>
<dbReference type="OrthoDB" id="1939268at2759"/>
<evidence type="ECO:0000313" key="5">
    <source>
        <dbReference type="Proteomes" id="UP001141552"/>
    </source>
</evidence>
<dbReference type="InterPro" id="IPR040256">
    <property type="entry name" value="At4g02000-like"/>
</dbReference>
<dbReference type="PROSITE" id="PS50158">
    <property type="entry name" value="ZF_CCHC"/>
    <property type="match status" value="1"/>
</dbReference>
<dbReference type="InterPro" id="IPR001878">
    <property type="entry name" value="Znf_CCHC"/>
</dbReference>
<evidence type="ECO:0000256" key="2">
    <source>
        <dbReference type="SAM" id="MobiDB-lite"/>
    </source>
</evidence>
<evidence type="ECO:0000259" key="3">
    <source>
        <dbReference type="PROSITE" id="PS50158"/>
    </source>
</evidence>
<keyword evidence="5" id="KW-1185">Reference proteome</keyword>
<evidence type="ECO:0000313" key="4">
    <source>
        <dbReference type="EMBL" id="KAJ4840082.1"/>
    </source>
</evidence>
<dbReference type="InterPro" id="IPR036875">
    <property type="entry name" value="Znf_CCHC_sf"/>
</dbReference>
<dbReference type="Pfam" id="PF14392">
    <property type="entry name" value="zf-CCHC_4"/>
    <property type="match status" value="1"/>
</dbReference>
<accession>A0A9Q0G0U4</accession>
<dbReference type="InterPro" id="IPR025836">
    <property type="entry name" value="Zn_knuckle_CX2CX4HX4C"/>
</dbReference>
<feature type="region of interest" description="Disordered" evidence="2">
    <location>
        <begin position="115"/>
        <end position="145"/>
    </location>
</feature>
<protein>
    <recommendedName>
        <fullName evidence="3">CCHC-type domain-containing protein</fullName>
    </recommendedName>
</protein>
<reference evidence="4" key="1">
    <citation type="submission" date="2022-02" db="EMBL/GenBank/DDBJ databases">
        <authorList>
            <person name="Henning P.M."/>
            <person name="McCubbin A.G."/>
            <person name="Shore J.S."/>
        </authorList>
    </citation>
    <scope>NUCLEOTIDE SEQUENCE</scope>
    <source>
        <strain evidence="4">F60SS</strain>
        <tissue evidence="4">Leaves</tissue>
    </source>
</reference>
<dbReference type="AlphaFoldDB" id="A0A9Q0G0U4"/>
<sequence length="145" mass="16028">MRNLPFVTEVVICLGTFVSMNEKGVLGWGTFIRVRVVVNVSLPLKKEVISQVGNNLPLSFPVTYEKLSNFCYACGRIGHLVKECNEYSDVDTNDELELPYGDSLRASLKKPFMSCTGTRSPSKAIGHHNSTSPTIREHASIRPAV</sequence>
<dbReference type="SUPFAM" id="SSF57756">
    <property type="entry name" value="Retrovirus zinc finger-like domains"/>
    <property type="match status" value="1"/>
</dbReference>
<proteinExistence type="predicted"/>
<keyword evidence="1" id="KW-0479">Metal-binding</keyword>
<gene>
    <name evidence="4" type="ORF">Tsubulata_049816</name>
</gene>
<feature type="compositionally biased region" description="Basic and acidic residues" evidence="2">
    <location>
        <begin position="135"/>
        <end position="145"/>
    </location>
</feature>
<dbReference type="PANTHER" id="PTHR31286">
    <property type="entry name" value="GLYCINE-RICH CELL WALL STRUCTURAL PROTEIN 1.8-LIKE"/>
    <property type="match status" value="1"/>
</dbReference>
<feature type="domain" description="CCHC-type" evidence="3">
    <location>
        <begin position="71"/>
        <end position="86"/>
    </location>
</feature>
<dbReference type="GO" id="GO:0008270">
    <property type="term" value="F:zinc ion binding"/>
    <property type="evidence" value="ECO:0007669"/>
    <property type="project" value="UniProtKB-KW"/>
</dbReference>
<dbReference type="PANTHER" id="PTHR31286:SF167">
    <property type="entry name" value="OS09G0268800 PROTEIN"/>
    <property type="match status" value="1"/>
</dbReference>
<comment type="caution">
    <text evidence="4">The sequence shown here is derived from an EMBL/GenBank/DDBJ whole genome shotgun (WGS) entry which is preliminary data.</text>
</comment>
<dbReference type="Proteomes" id="UP001141552">
    <property type="component" value="Unassembled WGS sequence"/>
</dbReference>
<evidence type="ECO:0000256" key="1">
    <source>
        <dbReference type="PROSITE-ProRule" id="PRU00047"/>
    </source>
</evidence>
<dbReference type="EMBL" id="JAKUCV010003120">
    <property type="protein sequence ID" value="KAJ4840082.1"/>
    <property type="molecule type" value="Genomic_DNA"/>
</dbReference>
<organism evidence="4 5">
    <name type="scientific">Turnera subulata</name>
    <dbReference type="NCBI Taxonomy" id="218843"/>
    <lineage>
        <taxon>Eukaryota</taxon>
        <taxon>Viridiplantae</taxon>
        <taxon>Streptophyta</taxon>
        <taxon>Embryophyta</taxon>
        <taxon>Tracheophyta</taxon>
        <taxon>Spermatophyta</taxon>
        <taxon>Magnoliopsida</taxon>
        <taxon>eudicotyledons</taxon>
        <taxon>Gunneridae</taxon>
        <taxon>Pentapetalae</taxon>
        <taxon>rosids</taxon>
        <taxon>fabids</taxon>
        <taxon>Malpighiales</taxon>
        <taxon>Passifloraceae</taxon>
        <taxon>Turnera</taxon>
    </lineage>
</organism>
<keyword evidence="1" id="KW-0863">Zinc-finger</keyword>
<keyword evidence="1" id="KW-0862">Zinc</keyword>